<dbReference type="InterPro" id="IPR007396">
    <property type="entry name" value="TR_PAI2-type"/>
</dbReference>
<dbReference type="PIRSF" id="PIRSF010372">
    <property type="entry name" value="PaiB"/>
    <property type="match status" value="1"/>
</dbReference>
<accession>A0ABX1MUH1</accession>
<dbReference type="RefSeq" id="WP_169207340.1">
    <property type="nucleotide sequence ID" value="NZ_CP059560.1"/>
</dbReference>
<gene>
    <name evidence="1" type="ORF">GPA26_16075</name>
</gene>
<comment type="caution">
    <text evidence="1">The sequence shown here is derived from an EMBL/GenBank/DDBJ whole genome shotgun (WGS) entry which is preliminary data.</text>
</comment>
<dbReference type="SUPFAM" id="SSF50475">
    <property type="entry name" value="FMN-binding split barrel"/>
    <property type="match status" value="1"/>
</dbReference>
<dbReference type="PANTHER" id="PTHR35802">
    <property type="entry name" value="PROTEASE SYNTHASE AND SPORULATION PROTEIN PAI 2"/>
    <property type="match status" value="1"/>
</dbReference>
<evidence type="ECO:0000313" key="1">
    <source>
        <dbReference type="EMBL" id="NMF89985.1"/>
    </source>
</evidence>
<reference evidence="1 2" key="1">
    <citation type="submission" date="2019-12" db="EMBL/GenBank/DDBJ databases">
        <title>Comparative genomics gives insights into the taxonomy of the Azoarcus-Aromatoleum group and reveals separate origins of nif in the plant-associated Azoarcus and non-plant-associated Aromatoleum sub-groups.</title>
        <authorList>
            <person name="Lafos M."/>
            <person name="Maluk M."/>
            <person name="Batista M."/>
            <person name="Junghare M."/>
            <person name="Carmona M."/>
            <person name="Faoro H."/>
            <person name="Cruz L.M."/>
            <person name="Battistoni F."/>
            <person name="De Souza E."/>
            <person name="Pedrosa F."/>
            <person name="Chen W.-M."/>
            <person name="Poole P.S."/>
            <person name="Dixon R.A."/>
            <person name="James E.K."/>
        </authorList>
    </citation>
    <scope>NUCLEOTIDE SEQUENCE [LARGE SCALE GENOMIC DNA]</scope>
    <source>
        <strain evidence="1 2">ToN1</strain>
    </source>
</reference>
<name>A0ABX1MUH1_9RHOO</name>
<dbReference type="EMBL" id="WTVR01000033">
    <property type="protein sequence ID" value="NMF89985.1"/>
    <property type="molecule type" value="Genomic_DNA"/>
</dbReference>
<organism evidence="1 2">
    <name type="scientific">Aromatoleum petrolei</name>
    <dbReference type="NCBI Taxonomy" id="76116"/>
    <lineage>
        <taxon>Bacteria</taxon>
        <taxon>Pseudomonadati</taxon>
        <taxon>Pseudomonadota</taxon>
        <taxon>Betaproteobacteria</taxon>
        <taxon>Rhodocyclales</taxon>
        <taxon>Rhodocyclaceae</taxon>
        <taxon>Aromatoleum</taxon>
    </lineage>
</organism>
<proteinExistence type="predicted"/>
<dbReference type="Pfam" id="PF04299">
    <property type="entry name" value="FMN_bind_2"/>
    <property type="match status" value="1"/>
</dbReference>
<sequence>MYTPSSFREDATVRLHALIEANPLGLLVTHGEGGLQASPLPFLVYPDEGEFGVLRAHLARANPHWQELTRVDECLVVFGGVQGYVTPSWYPSKADTHKAVPTWNYATVHAWGKPTAIEDAAWLRRQLDDLTGFHEHRRPVPWAVSDAPADYIAAQMKAIVGIEIPIARLEGKFKMSQNRSEADRAGVVAGLRDEADPHGNRKMAGIVERLG</sequence>
<dbReference type="InterPro" id="IPR012349">
    <property type="entry name" value="Split_barrel_FMN-bd"/>
</dbReference>
<dbReference type="PANTHER" id="PTHR35802:SF1">
    <property type="entry name" value="PROTEASE SYNTHASE AND SPORULATION PROTEIN PAI 2"/>
    <property type="match status" value="1"/>
</dbReference>
<keyword evidence="2" id="KW-1185">Reference proteome</keyword>
<dbReference type="Gene3D" id="2.30.110.10">
    <property type="entry name" value="Electron Transport, Fmn-binding Protein, Chain A"/>
    <property type="match status" value="1"/>
</dbReference>
<evidence type="ECO:0000313" key="2">
    <source>
        <dbReference type="Proteomes" id="UP000652074"/>
    </source>
</evidence>
<protein>
    <submittedName>
        <fullName evidence="1">FMN-binding negative transcriptional regulator</fullName>
    </submittedName>
</protein>
<dbReference type="Proteomes" id="UP000652074">
    <property type="component" value="Unassembled WGS sequence"/>
</dbReference>